<keyword evidence="2" id="KW-0812">Transmembrane</keyword>
<dbReference type="Gene3D" id="2.160.20.10">
    <property type="entry name" value="Single-stranded right-handed beta-helix, Pectin lyase-like"/>
    <property type="match status" value="1"/>
</dbReference>
<dbReference type="InterPro" id="IPR011050">
    <property type="entry name" value="Pectin_lyase_fold/virulence"/>
</dbReference>
<evidence type="ECO:0000313" key="4">
    <source>
        <dbReference type="Proteomes" id="UP001365542"/>
    </source>
</evidence>
<accession>A0AAV9XJ74</accession>
<dbReference type="GO" id="GO:0004650">
    <property type="term" value="F:polygalacturonase activity"/>
    <property type="evidence" value="ECO:0007669"/>
    <property type="project" value="InterPro"/>
</dbReference>
<dbReference type="InterPro" id="IPR012334">
    <property type="entry name" value="Pectin_lyas_fold"/>
</dbReference>
<evidence type="ECO:0000256" key="1">
    <source>
        <dbReference type="SAM" id="Coils"/>
    </source>
</evidence>
<reference evidence="3 4" key="1">
    <citation type="submission" date="2019-10" db="EMBL/GenBank/DDBJ databases">
        <authorList>
            <person name="Palmer J.M."/>
        </authorList>
    </citation>
    <scope>NUCLEOTIDE SEQUENCE [LARGE SCALE GENOMIC DNA]</scope>
    <source>
        <strain evidence="3 4">TWF694</strain>
    </source>
</reference>
<dbReference type="PANTHER" id="PTHR33928">
    <property type="entry name" value="POLYGALACTURONASE QRT3"/>
    <property type="match status" value="1"/>
</dbReference>
<dbReference type="PANTHER" id="PTHR33928:SF2">
    <property type="entry name" value="PECTATE LYASE SUPERFAMILY PROTEIN DOMAIN-CONTAINING PROTEIN-RELATED"/>
    <property type="match status" value="1"/>
</dbReference>
<keyword evidence="2" id="KW-1133">Transmembrane helix</keyword>
<feature type="coiled-coil region" evidence="1">
    <location>
        <begin position="679"/>
        <end position="706"/>
    </location>
</feature>
<evidence type="ECO:0000313" key="3">
    <source>
        <dbReference type="EMBL" id="KAK6542011.1"/>
    </source>
</evidence>
<organism evidence="3 4">
    <name type="scientific">Orbilia ellipsospora</name>
    <dbReference type="NCBI Taxonomy" id="2528407"/>
    <lineage>
        <taxon>Eukaryota</taxon>
        <taxon>Fungi</taxon>
        <taxon>Dikarya</taxon>
        <taxon>Ascomycota</taxon>
        <taxon>Pezizomycotina</taxon>
        <taxon>Orbiliomycetes</taxon>
        <taxon>Orbiliales</taxon>
        <taxon>Orbiliaceae</taxon>
        <taxon>Orbilia</taxon>
    </lineage>
</organism>
<feature type="transmembrane region" description="Helical" evidence="2">
    <location>
        <begin position="759"/>
        <end position="779"/>
    </location>
</feature>
<feature type="transmembrane region" description="Helical" evidence="2">
    <location>
        <begin position="703"/>
        <end position="725"/>
    </location>
</feature>
<gene>
    <name evidence="3" type="ORF">TWF694_007782</name>
</gene>
<dbReference type="SUPFAM" id="SSF51126">
    <property type="entry name" value="Pectin lyase-like"/>
    <property type="match status" value="1"/>
</dbReference>
<keyword evidence="1" id="KW-0175">Coiled coil</keyword>
<sequence>MQSDDQGVVVYLDAGTYILKDTLFVPPGSRIVGEAWAQLVAEGPLFSNASDPRPMLRIGNPGDFGKVEMQDLLFTVKGPTAGVVLVEWNIMADDQGSAGMWDCHFRIGGAVGTALTSKECPALTGNATTSRECIAGSLMMHITPSASAYFENVWLWVADHVIDELDPESSSNGIAQCSIFVARGLLIESTGPVWLYGTTSEHAVMYQYNLYRAENVFANMIQAESSYFQPGPTAPAPLNSSLGLFQGDGEHGNCTDGTGCDSSWGLKVSESNGIYIAGVGLYSWFNSPNHDKTACIDTSSCQKSLIQWENNSPAVQINNLITIGTTSMIDVDGDEVSAADNLAVDSYPFWSQITAYGQGHGYVDYYGADYESDDDFDLDSAPLSPCNASYTTMEDLDAASSSIPPYCVDQYTLETLKNVYDTSLTDYNSLLTDGYDQKFTVYSKAVSDSAGSQVSDFVDNNGNNYFTCLVGEPTYCCSICAGQGPRGCKYCFDGTNDKPCYNTCNGPMCRRSAKYSKPDGIRVVGQYQNVVYIKNPEPCPPDYSQRGAAPDNPYTQSVWWNLPRENHDRFLADLYNNTGIYPEKIKFVDRDRGNTCAPSQQGNKDNICWMSGYDYSFPQPDGYGAGDVSNPKSVVQDALSKSTTLGPQLDAVIASVAIVAYPGDVKELIDAVSLPILTIAAAVESMQQVEDVAEEIEEAKRKALILAFVTAILFFIPIAGVALGTVAGLADIATVVTLLGTVGSVAFDVYTIVDDPENAPLAIFSLILTPLALTDLSVISKAANIRRGMDTAEVAKLGRSVANRMDIVQRIAGMCRKI</sequence>
<dbReference type="InterPro" id="IPR039279">
    <property type="entry name" value="QRT3-like"/>
</dbReference>
<keyword evidence="4" id="KW-1185">Reference proteome</keyword>
<evidence type="ECO:0008006" key="5">
    <source>
        <dbReference type="Google" id="ProtNLM"/>
    </source>
</evidence>
<dbReference type="AlphaFoldDB" id="A0AAV9XJ74"/>
<evidence type="ECO:0000256" key="2">
    <source>
        <dbReference type="SAM" id="Phobius"/>
    </source>
</evidence>
<dbReference type="Proteomes" id="UP001365542">
    <property type="component" value="Unassembled WGS sequence"/>
</dbReference>
<dbReference type="EMBL" id="JAVHJO010000003">
    <property type="protein sequence ID" value="KAK6542011.1"/>
    <property type="molecule type" value="Genomic_DNA"/>
</dbReference>
<comment type="caution">
    <text evidence="3">The sequence shown here is derived from an EMBL/GenBank/DDBJ whole genome shotgun (WGS) entry which is preliminary data.</text>
</comment>
<keyword evidence="2" id="KW-0472">Membrane</keyword>
<proteinExistence type="predicted"/>
<feature type="transmembrane region" description="Helical" evidence="2">
    <location>
        <begin position="732"/>
        <end position="753"/>
    </location>
</feature>
<name>A0AAV9XJ74_9PEZI</name>
<protein>
    <recommendedName>
        <fullName evidence="5">Pectate lyase superfamily protein domain-containing protein</fullName>
    </recommendedName>
</protein>